<dbReference type="OrthoDB" id="415532at2759"/>
<proteinExistence type="predicted"/>
<feature type="domain" description="DUF4246" evidence="2">
    <location>
        <begin position="32"/>
        <end position="84"/>
    </location>
</feature>
<evidence type="ECO:0000259" key="2">
    <source>
        <dbReference type="Pfam" id="PF21666"/>
    </source>
</evidence>
<gene>
    <name evidence="3" type="ORF">BJ322DRAFT_1105609</name>
</gene>
<name>A0A9P6HMW7_9AGAM</name>
<sequence>MSRYNEPMARSSIYVDGADYDPFPGGHYIHPFHLSWFYSRKEGKEHPRTVVEMRMCALSNAIREKPNWWEQIKDPSLVRKWMREAVDQQKNEYRIRQLTWKMIDYVFQELHGYASIRDPNTGIEAGPYERVWRSDSLISGDLRNQLVNAVSPLENVPDLEKDWHPGSNNQILSLVHPYLYPIIYNRTLIKDPRTGKCETLRPPGGHESHVSQKFQWLPSDFTVAEDGSVTLASPYINNIHPQKHAALESVVPKLLERAVPLWERVLSDLRRPLLPFRTKLTPGNTSPDCVFQGVDEPNPAGYGDIDMDAHLSKLNLNLPDARENYTGDLGVMKTPTVSLKGTTIQCIIKLVNIVLTPEKPEYAGGNWHVEGMKNERIVSSFIYYYDCENITSSRLAFRRATCAPAHYRPDENHCMRVLYDFDRRDRSLQELGSVETIEGRCVAFPNIYQHRVQPFRLKDRKKPGCRKIFVAFLVDPTSTIPSATTTAPQQREFIRDAMLEAGNSSRLGRLPVELIEFISRGDDGTMSRAEAEPYRLDIMEERTAFVRASDSGYFGTTGSNADFACLRGD</sequence>
<dbReference type="InterPro" id="IPR049207">
    <property type="entry name" value="DUF4246_N"/>
</dbReference>
<dbReference type="EMBL" id="WIUZ02000003">
    <property type="protein sequence ID" value="KAF9789745.1"/>
    <property type="molecule type" value="Genomic_DNA"/>
</dbReference>
<dbReference type="Pfam" id="PF21666">
    <property type="entry name" value="DUF4246_N"/>
    <property type="match status" value="1"/>
</dbReference>
<dbReference type="InterPro" id="IPR049192">
    <property type="entry name" value="DUF4246_C"/>
</dbReference>
<dbReference type="PANTHER" id="PTHR33119">
    <property type="entry name" value="IFI3P"/>
    <property type="match status" value="1"/>
</dbReference>
<dbReference type="AlphaFoldDB" id="A0A9P6HMW7"/>
<organism evidence="3 4">
    <name type="scientific">Thelephora terrestris</name>
    <dbReference type="NCBI Taxonomy" id="56493"/>
    <lineage>
        <taxon>Eukaryota</taxon>
        <taxon>Fungi</taxon>
        <taxon>Dikarya</taxon>
        <taxon>Basidiomycota</taxon>
        <taxon>Agaricomycotina</taxon>
        <taxon>Agaricomycetes</taxon>
        <taxon>Thelephorales</taxon>
        <taxon>Thelephoraceae</taxon>
        <taxon>Thelephora</taxon>
    </lineage>
</organism>
<dbReference type="PANTHER" id="PTHR33119:SF1">
    <property type="entry name" value="FE2OG DIOXYGENASE DOMAIN-CONTAINING PROTEIN"/>
    <property type="match status" value="1"/>
</dbReference>
<feature type="domain" description="DUF4246" evidence="1">
    <location>
        <begin position="101"/>
        <end position="496"/>
    </location>
</feature>
<dbReference type="Proteomes" id="UP000736335">
    <property type="component" value="Unassembled WGS sequence"/>
</dbReference>
<dbReference type="InterPro" id="IPR025340">
    <property type="entry name" value="DUF4246"/>
</dbReference>
<evidence type="ECO:0000259" key="1">
    <source>
        <dbReference type="Pfam" id="PF14033"/>
    </source>
</evidence>
<reference evidence="3" key="2">
    <citation type="submission" date="2020-11" db="EMBL/GenBank/DDBJ databases">
        <authorList>
            <consortium name="DOE Joint Genome Institute"/>
            <person name="Kuo A."/>
            <person name="Miyauchi S."/>
            <person name="Kiss E."/>
            <person name="Drula E."/>
            <person name="Kohler A."/>
            <person name="Sanchez-Garcia M."/>
            <person name="Andreopoulos B."/>
            <person name="Barry K.W."/>
            <person name="Bonito G."/>
            <person name="Buee M."/>
            <person name="Carver A."/>
            <person name="Chen C."/>
            <person name="Cichocki N."/>
            <person name="Clum A."/>
            <person name="Culley D."/>
            <person name="Crous P.W."/>
            <person name="Fauchery L."/>
            <person name="Girlanda M."/>
            <person name="Hayes R."/>
            <person name="Keri Z."/>
            <person name="Labutti K."/>
            <person name="Lipzen A."/>
            <person name="Lombard V."/>
            <person name="Magnuson J."/>
            <person name="Maillard F."/>
            <person name="Morin E."/>
            <person name="Murat C."/>
            <person name="Nolan M."/>
            <person name="Ohm R."/>
            <person name="Pangilinan J."/>
            <person name="Pereira M."/>
            <person name="Perotto S."/>
            <person name="Peter M."/>
            <person name="Riley R."/>
            <person name="Sitrit Y."/>
            <person name="Stielow B."/>
            <person name="Szollosi G."/>
            <person name="Zifcakova L."/>
            <person name="Stursova M."/>
            <person name="Spatafora J.W."/>
            <person name="Tedersoo L."/>
            <person name="Vaario L.-M."/>
            <person name="Yamada A."/>
            <person name="Yan M."/>
            <person name="Wang P."/>
            <person name="Xu J."/>
            <person name="Bruns T."/>
            <person name="Baldrian P."/>
            <person name="Vilgalys R."/>
            <person name="Henrissat B."/>
            <person name="Grigoriev I.V."/>
            <person name="Hibbett D."/>
            <person name="Nagy L.G."/>
            <person name="Martin F.M."/>
        </authorList>
    </citation>
    <scope>NUCLEOTIDE SEQUENCE</scope>
    <source>
        <strain evidence="3">UH-Tt-Lm1</strain>
    </source>
</reference>
<evidence type="ECO:0000313" key="4">
    <source>
        <dbReference type="Proteomes" id="UP000736335"/>
    </source>
</evidence>
<accession>A0A9P6HMW7</accession>
<dbReference type="Pfam" id="PF14033">
    <property type="entry name" value="DUF4246"/>
    <property type="match status" value="1"/>
</dbReference>
<keyword evidence="4" id="KW-1185">Reference proteome</keyword>
<reference evidence="3" key="1">
    <citation type="journal article" date="2020" name="Nat. Commun.">
        <title>Large-scale genome sequencing of mycorrhizal fungi provides insights into the early evolution of symbiotic traits.</title>
        <authorList>
            <person name="Miyauchi S."/>
            <person name="Kiss E."/>
            <person name="Kuo A."/>
            <person name="Drula E."/>
            <person name="Kohler A."/>
            <person name="Sanchez-Garcia M."/>
            <person name="Morin E."/>
            <person name="Andreopoulos B."/>
            <person name="Barry K.W."/>
            <person name="Bonito G."/>
            <person name="Buee M."/>
            <person name="Carver A."/>
            <person name="Chen C."/>
            <person name="Cichocki N."/>
            <person name="Clum A."/>
            <person name="Culley D."/>
            <person name="Crous P.W."/>
            <person name="Fauchery L."/>
            <person name="Girlanda M."/>
            <person name="Hayes R.D."/>
            <person name="Keri Z."/>
            <person name="LaButti K."/>
            <person name="Lipzen A."/>
            <person name="Lombard V."/>
            <person name="Magnuson J."/>
            <person name="Maillard F."/>
            <person name="Murat C."/>
            <person name="Nolan M."/>
            <person name="Ohm R.A."/>
            <person name="Pangilinan J."/>
            <person name="Pereira M.F."/>
            <person name="Perotto S."/>
            <person name="Peter M."/>
            <person name="Pfister S."/>
            <person name="Riley R."/>
            <person name="Sitrit Y."/>
            <person name="Stielow J.B."/>
            <person name="Szollosi G."/>
            <person name="Zifcakova L."/>
            <person name="Stursova M."/>
            <person name="Spatafora J.W."/>
            <person name="Tedersoo L."/>
            <person name="Vaario L.M."/>
            <person name="Yamada A."/>
            <person name="Yan M."/>
            <person name="Wang P."/>
            <person name="Xu J."/>
            <person name="Bruns T."/>
            <person name="Baldrian P."/>
            <person name="Vilgalys R."/>
            <person name="Dunand C."/>
            <person name="Henrissat B."/>
            <person name="Grigoriev I.V."/>
            <person name="Hibbett D."/>
            <person name="Nagy L.G."/>
            <person name="Martin F.M."/>
        </authorList>
    </citation>
    <scope>NUCLEOTIDE SEQUENCE</scope>
    <source>
        <strain evidence="3">UH-Tt-Lm1</strain>
    </source>
</reference>
<protein>
    <submittedName>
        <fullName evidence="3">Uncharacterized protein</fullName>
    </submittedName>
</protein>
<comment type="caution">
    <text evidence="3">The sequence shown here is derived from an EMBL/GenBank/DDBJ whole genome shotgun (WGS) entry which is preliminary data.</text>
</comment>
<evidence type="ECO:0000313" key="3">
    <source>
        <dbReference type="EMBL" id="KAF9789745.1"/>
    </source>
</evidence>